<keyword evidence="9" id="KW-1185">Reference proteome</keyword>
<dbReference type="AlphaFoldDB" id="A0A2M9CPK8"/>
<keyword evidence="1" id="KW-0678">Repressor</keyword>
<dbReference type="SUPFAM" id="SSF48498">
    <property type="entry name" value="Tetracyclin repressor-like, C-terminal domain"/>
    <property type="match status" value="1"/>
</dbReference>
<dbReference type="InterPro" id="IPR050109">
    <property type="entry name" value="HTH-type_TetR-like_transc_reg"/>
</dbReference>
<dbReference type="Pfam" id="PF02909">
    <property type="entry name" value="TetR_C_1"/>
    <property type="match status" value="1"/>
</dbReference>
<dbReference type="InterPro" id="IPR009057">
    <property type="entry name" value="Homeodomain-like_sf"/>
</dbReference>
<feature type="region of interest" description="Disordered" evidence="6">
    <location>
        <begin position="156"/>
        <end position="185"/>
    </location>
</feature>
<dbReference type="GO" id="GO:0045892">
    <property type="term" value="P:negative regulation of DNA-templated transcription"/>
    <property type="evidence" value="ECO:0007669"/>
    <property type="project" value="InterPro"/>
</dbReference>
<dbReference type="GO" id="GO:0046677">
    <property type="term" value="P:response to antibiotic"/>
    <property type="evidence" value="ECO:0007669"/>
    <property type="project" value="InterPro"/>
</dbReference>
<dbReference type="InterPro" id="IPR001647">
    <property type="entry name" value="HTH_TetR"/>
</dbReference>
<dbReference type="Proteomes" id="UP000231693">
    <property type="component" value="Unassembled WGS sequence"/>
</dbReference>
<name>A0A2M9CPK8_9CELL</name>
<dbReference type="PRINTS" id="PR00400">
    <property type="entry name" value="TETREPRESSOR"/>
</dbReference>
<dbReference type="InterPro" id="IPR004111">
    <property type="entry name" value="Repressor_TetR_C"/>
</dbReference>
<reference evidence="8 9" key="1">
    <citation type="submission" date="2017-11" db="EMBL/GenBank/DDBJ databases">
        <title>Genomic Encyclopedia of Archaeal and Bacterial Type Strains, Phase II (KMG-II): From Individual Species to Whole Genera.</title>
        <authorList>
            <person name="Goeker M."/>
        </authorList>
    </citation>
    <scope>NUCLEOTIDE SEQUENCE [LARGE SCALE GENOMIC DNA]</scope>
    <source>
        <strain evidence="8 9">DSM 25478</strain>
    </source>
</reference>
<evidence type="ECO:0000313" key="9">
    <source>
        <dbReference type="Proteomes" id="UP000231693"/>
    </source>
</evidence>
<dbReference type="Gene3D" id="1.10.357.10">
    <property type="entry name" value="Tetracycline Repressor, domain 2"/>
    <property type="match status" value="1"/>
</dbReference>
<feature type="domain" description="HTH tetR-type" evidence="7">
    <location>
        <begin position="4"/>
        <end position="64"/>
    </location>
</feature>
<evidence type="ECO:0000259" key="7">
    <source>
        <dbReference type="PROSITE" id="PS50977"/>
    </source>
</evidence>
<comment type="caution">
    <text evidence="8">The sequence shown here is derived from an EMBL/GenBank/DDBJ whole genome shotgun (WGS) entry which is preliminary data.</text>
</comment>
<keyword evidence="4" id="KW-0804">Transcription</keyword>
<dbReference type="GO" id="GO:0000976">
    <property type="term" value="F:transcription cis-regulatory region binding"/>
    <property type="evidence" value="ECO:0007669"/>
    <property type="project" value="TreeGrafter"/>
</dbReference>
<proteinExistence type="predicted"/>
<accession>A0A2M9CPK8</accession>
<evidence type="ECO:0000313" key="8">
    <source>
        <dbReference type="EMBL" id="PJJ73827.1"/>
    </source>
</evidence>
<dbReference type="PROSITE" id="PS50977">
    <property type="entry name" value="HTH_TETR_2"/>
    <property type="match status" value="1"/>
</dbReference>
<evidence type="ECO:0000256" key="4">
    <source>
        <dbReference type="ARBA" id="ARBA00023163"/>
    </source>
</evidence>
<dbReference type="Pfam" id="PF00440">
    <property type="entry name" value="TetR_N"/>
    <property type="match status" value="1"/>
</dbReference>
<evidence type="ECO:0000256" key="1">
    <source>
        <dbReference type="ARBA" id="ARBA00022491"/>
    </source>
</evidence>
<keyword evidence="3 5" id="KW-0238">DNA-binding</keyword>
<evidence type="ECO:0000256" key="6">
    <source>
        <dbReference type="SAM" id="MobiDB-lite"/>
    </source>
</evidence>
<keyword evidence="2" id="KW-0805">Transcription regulation</keyword>
<evidence type="ECO:0000256" key="5">
    <source>
        <dbReference type="PROSITE-ProRule" id="PRU00335"/>
    </source>
</evidence>
<evidence type="ECO:0000256" key="3">
    <source>
        <dbReference type="ARBA" id="ARBA00023125"/>
    </source>
</evidence>
<dbReference type="RefSeq" id="WP_100422528.1">
    <property type="nucleotide sequence ID" value="NZ_BOOX01000018.1"/>
</dbReference>
<evidence type="ECO:0000256" key="2">
    <source>
        <dbReference type="ARBA" id="ARBA00023015"/>
    </source>
</evidence>
<dbReference type="PANTHER" id="PTHR30055:SF151">
    <property type="entry name" value="TRANSCRIPTIONAL REGULATORY PROTEIN"/>
    <property type="match status" value="1"/>
</dbReference>
<dbReference type="EMBL" id="PGFE01000002">
    <property type="protein sequence ID" value="PJJ73827.1"/>
    <property type="molecule type" value="Genomic_DNA"/>
</dbReference>
<feature type="DNA-binding region" description="H-T-H motif" evidence="5">
    <location>
        <begin position="27"/>
        <end position="46"/>
    </location>
</feature>
<sequence length="244" mass="25521">MAERLDRARVVRCALVLLDEVGLDGLTTRRLAAELDVKAPALFWHFRGKDDLLDEMAATMLADLADADVWDDASADWAECVRESAHVLRSEITRRRDGARLFARTFADPALGRAAIARPMRILTDAGLAADDAAAAWRTVLGFVLGFVVQEQGRPGERAASDDAAPAASDDAAHGAGAGAGAGAGPVEAEVEAEGVVSRAAEVDAQFAFGVDVLVRGLRSRLGVESADAAAAVCGEARITADEV</sequence>
<dbReference type="SUPFAM" id="SSF46689">
    <property type="entry name" value="Homeodomain-like"/>
    <property type="match status" value="1"/>
</dbReference>
<dbReference type="PRINTS" id="PR00455">
    <property type="entry name" value="HTHTETR"/>
</dbReference>
<dbReference type="GO" id="GO:0003700">
    <property type="term" value="F:DNA-binding transcription factor activity"/>
    <property type="evidence" value="ECO:0007669"/>
    <property type="project" value="TreeGrafter"/>
</dbReference>
<dbReference type="InterPro" id="IPR003012">
    <property type="entry name" value="Tet_transcr_reg_TetR"/>
</dbReference>
<dbReference type="InterPro" id="IPR036271">
    <property type="entry name" value="Tet_transcr_reg_TetR-rel_C_sf"/>
</dbReference>
<dbReference type="Gene3D" id="1.10.10.60">
    <property type="entry name" value="Homeodomain-like"/>
    <property type="match status" value="1"/>
</dbReference>
<dbReference type="PANTHER" id="PTHR30055">
    <property type="entry name" value="HTH-TYPE TRANSCRIPTIONAL REGULATOR RUTR"/>
    <property type="match status" value="1"/>
</dbReference>
<gene>
    <name evidence="8" type="ORF">CLV28_1308</name>
</gene>
<dbReference type="OrthoDB" id="3819648at2"/>
<protein>
    <submittedName>
        <fullName evidence="8">TetR family transcriptional regulator</fullName>
    </submittedName>
</protein>
<organism evidence="8 9">
    <name type="scientific">Sediminihabitans luteus</name>
    <dbReference type="NCBI Taxonomy" id="1138585"/>
    <lineage>
        <taxon>Bacteria</taxon>
        <taxon>Bacillati</taxon>
        <taxon>Actinomycetota</taxon>
        <taxon>Actinomycetes</taxon>
        <taxon>Micrococcales</taxon>
        <taxon>Cellulomonadaceae</taxon>
        <taxon>Sediminihabitans</taxon>
    </lineage>
</organism>